<name>A0ABQ4PRT3_9GAMM</name>
<comment type="function">
    <text evidence="8 9">Catalyzes the GTP-dependent ribosomal translocation step during translation elongation. During this step, the ribosome changes from the pre-translocational (PRE) to the post-translocational (POST) state as the newly formed A-site-bound peptidyl-tRNA and P-site-bound deacylated tRNA move to the P and E sites, respectively. Catalyzes the coordinated movement of the two tRNA molecules, the mRNA and conformational changes in the ribosome.</text>
</comment>
<dbReference type="InterPro" id="IPR005225">
    <property type="entry name" value="Small_GTP-bd"/>
</dbReference>
<comment type="similarity">
    <text evidence="1 9">Belongs to the TRAFAC class translation factor GTPase superfamily. Classic translation factor GTPase family. EF-G/EF-2 subfamily.</text>
</comment>
<dbReference type="Gene3D" id="3.30.230.10">
    <property type="match status" value="1"/>
</dbReference>
<feature type="binding site" evidence="9">
    <location>
        <begin position="14"/>
        <end position="21"/>
    </location>
    <ligand>
        <name>GTP</name>
        <dbReference type="ChEBI" id="CHEBI:37565"/>
    </ligand>
</feature>
<dbReference type="NCBIfam" id="TIGR00484">
    <property type="entry name" value="EF-G"/>
    <property type="match status" value="1"/>
</dbReference>
<evidence type="ECO:0000256" key="6">
    <source>
        <dbReference type="ARBA" id="ARBA00022917"/>
    </source>
</evidence>
<dbReference type="InterPro" id="IPR027417">
    <property type="entry name" value="P-loop_NTPase"/>
</dbReference>
<dbReference type="NCBIfam" id="NF009381">
    <property type="entry name" value="PRK12740.1-5"/>
    <property type="match status" value="1"/>
</dbReference>
<keyword evidence="3 9" id="KW-0963">Cytoplasm</keyword>
<feature type="binding site" evidence="9">
    <location>
        <begin position="78"/>
        <end position="82"/>
    </location>
    <ligand>
        <name>GTP</name>
        <dbReference type="ChEBI" id="CHEBI:37565"/>
    </ligand>
</feature>
<dbReference type="Pfam" id="PF00009">
    <property type="entry name" value="GTP_EFTU"/>
    <property type="match status" value="1"/>
</dbReference>
<comment type="subcellular location">
    <subcellularLocation>
        <location evidence="9">Cytoplasm</location>
    </subcellularLocation>
</comment>
<dbReference type="CDD" id="cd01886">
    <property type="entry name" value="EF-G"/>
    <property type="match status" value="1"/>
</dbReference>
<dbReference type="InterPro" id="IPR000640">
    <property type="entry name" value="EFG_V-like"/>
</dbReference>
<evidence type="ECO:0000256" key="2">
    <source>
        <dbReference type="ARBA" id="ARBA00017872"/>
    </source>
</evidence>
<keyword evidence="4 9" id="KW-0547">Nucleotide-binding</keyword>
<proteinExistence type="inferred from homology"/>
<sequence>MTDLSKYRNIGIFAHVDAGKTTTTERILKLTGKIHKLGEVHDGESTTDFMEQEAERGITIQSAAVSCFWKDHRFNVIDTPGHVDFTVEVYRSLKVLDGGIGVFCGSGGVEPQSETNWRYANESEVARIIFVNKLDRMGADFLRVVKQTKDILAANPLVMVLPIGIEDEFSGVVDLLSRKAYVWDDTGEAENYTVTDVPADMVDQVEEYREMLIETAVEMDDDLMESYMEGEEPSMEDIKRCIRAGTRDMTFFPTYCGSAFKNKGMQLLLDAVVDYLPNPVEVDPQPLTDEEGNETGEVALVSIDEPLKALAFKIMDDRFGALTFVRIYSGQLRKGDTILNSATGKTERIGRMCEMQADERNELDYAQAGDIIAIVGMKNVQTGHTLCDVKHPCTLEAMVFPEPVISIAVAPKDKGGSEKMGIAIGKMIAEDPSFRVETDEDSGETILKGMGELHLDIKVDILKRTYGVELIVGEPQVAYRETITREIEDSYTHKKQSGGSGQFGKIDYVIRPGEANTGLTFKSSVVGGNVPKEFWPAVEKGFASMMNTGTVAGFPVLDVEFELKDGAFHAVDSSAIAFEIAAKGAFRQSMPKAGAQLLEPIMNVDVFSPDDNVGDVIGDLNRRRGMIKDQNAGVTGVRIKADVPLSEMFGYIGSLRTMTSGRGQFSMEFAHYSQCPNSVSEKVIAEVKERAAKK</sequence>
<dbReference type="SUPFAM" id="SSF54211">
    <property type="entry name" value="Ribosomal protein S5 domain 2-like"/>
    <property type="match status" value="1"/>
</dbReference>
<dbReference type="InterPro" id="IPR035649">
    <property type="entry name" value="EFG_V"/>
</dbReference>
<dbReference type="Gene3D" id="3.30.70.240">
    <property type="match status" value="1"/>
</dbReference>
<gene>
    <name evidence="11" type="primary">fusB</name>
    <name evidence="9" type="synonym">fusA</name>
    <name evidence="11" type="ORF">TUM4438_44440</name>
</gene>
<evidence type="ECO:0000256" key="8">
    <source>
        <dbReference type="ARBA" id="ARBA00024731"/>
    </source>
</evidence>
<dbReference type="HAMAP" id="MF_00054_B">
    <property type="entry name" value="EF_G_EF_2_B"/>
    <property type="match status" value="1"/>
</dbReference>
<dbReference type="CDD" id="cd16262">
    <property type="entry name" value="EFG_III"/>
    <property type="match status" value="1"/>
</dbReference>
<feature type="domain" description="Tr-type G" evidence="10">
    <location>
        <begin position="5"/>
        <end position="280"/>
    </location>
</feature>
<protein>
    <recommendedName>
        <fullName evidence="2 9">Elongation factor G</fullName>
        <shortName evidence="9">EF-G</shortName>
    </recommendedName>
</protein>
<dbReference type="PANTHER" id="PTHR43261">
    <property type="entry name" value="TRANSLATION ELONGATION FACTOR G-RELATED"/>
    <property type="match status" value="1"/>
</dbReference>
<dbReference type="InterPro" id="IPR005517">
    <property type="entry name" value="Transl_elong_EFG/EF2_IV"/>
</dbReference>
<dbReference type="CDD" id="cd04088">
    <property type="entry name" value="EFG_mtEFG_II"/>
    <property type="match status" value="1"/>
</dbReference>
<dbReference type="PRINTS" id="PR00315">
    <property type="entry name" value="ELONGATNFCT"/>
</dbReference>
<dbReference type="NCBIfam" id="TIGR00231">
    <property type="entry name" value="small_GTP"/>
    <property type="match status" value="1"/>
</dbReference>
<keyword evidence="6 9" id="KW-0648">Protein biosynthesis</keyword>
<dbReference type="InterPro" id="IPR041095">
    <property type="entry name" value="EFG_II"/>
</dbReference>
<dbReference type="InterPro" id="IPR047872">
    <property type="entry name" value="EFG_IV"/>
</dbReference>
<reference evidence="11" key="1">
    <citation type="submission" date="2021-05" db="EMBL/GenBank/DDBJ databases">
        <title>Molecular characterization for Shewanella algae harboring chromosomal blaOXA-55-like strains isolated from clinical and environment sample.</title>
        <authorList>
            <person name="Ohama Y."/>
            <person name="Aoki K."/>
            <person name="Harada S."/>
            <person name="Moriya K."/>
            <person name="Ishii Y."/>
            <person name="Tateda K."/>
        </authorList>
    </citation>
    <scope>NUCLEOTIDE SEQUENCE</scope>
    <source>
        <strain evidence="11">JCM 11563</strain>
    </source>
</reference>
<organism evidence="11 12">
    <name type="scientific">Shewanella sairae</name>
    <dbReference type="NCBI Taxonomy" id="190310"/>
    <lineage>
        <taxon>Bacteria</taxon>
        <taxon>Pseudomonadati</taxon>
        <taxon>Pseudomonadota</taxon>
        <taxon>Gammaproteobacteria</taxon>
        <taxon>Alteromonadales</taxon>
        <taxon>Shewanellaceae</taxon>
        <taxon>Shewanella</taxon>
    </lineage>
</organism>
<evidence type="ECO:0000256" key="3">
    <source>
        <dbReference type="ARBA" id="ARBA00022490"/>
    </source>
</evidence>
<dbReference type="GO" id="GO:0003746">
    <property type="term" value="F:translation elongation factor activity"/>
    <property type="evidence" value="ECO:0007669"/>
    <property type="project" value="UniProtKB-KW"/>
</dbReference>
<dbReference type="RefSeq" id="WP_220783410.1">
    <property type="nucleotide sequence ID" value="NZ_BPEY01000165.1"/>
</dbReference>
<dbReference type="SMART" id="SM00889">
    <property type="entry name" value="EFG_IV"/>
    <property type="match status" value="1"/>
</dbReference>
<dbReference type="EMBL" id="BPEY01000165">
    <property type="protein sequence ID" value="GIU52237.1"/>
    <property type="molecule type" value="Genomic_DNA"/>
</dbReference>
<keyword evidence="12" id="KW-1185">Reference proteome</keyword>
<dbReference type="SUPFAM" id="SSF54980">
    <property type="entry name" value="EF-G C-terminal domain-like"/>
    <property type="match status" value="2"/>
</dbReference>
<dbReference type="SUPFAM" id="SSF50447">
    <property type="entry name" value="Translation proteins"/>
    <property type="match status" value="1"/>
</dbReference>
<dbReference type="CDD" id="cd03713">
    <property type="entry name" value="EFG_mtEFG_C"/>
    <property type="match status" value="1"/>
</dbReference>
<dbReference type="InterPro" id="IPR004540">
    <property type="entry name" value="Transl_elong_EFG/EF2"/>
</dbReference>
<dbReference type="Gene3D" id="2.40.30.10">
    <property type="entry name" value="Translation factors"/>
    <property type="match status" value="1"/>
</dbReference>
<dbReference type="PANTHER" id="PTHR43261:SF5">
    <property type="entry name" value="ELONGATION FACTOR G 1"/>
    <property type="match status" value="1"/>
</dbReference>
<comment type="caution">
    <text evidence="11">The sequence shown here is derived from an EMBL/GenBank/DDBJ whole genome shotgun (WGS) entry which is preliminary data.</text>
</comment>
<dbReference type="Pfam" id="PF03764">
    <property type="entry name" value="EFG_IV"/>
    <property type="match status" value="1"/>
</dbReference>
<dbReference type="InterPro" id="IPR020568">
    <property type="entry name" value="Ribosomal_Su5_D2-typ_SF"/>
</dbReference>
<evidence type="ECO:0000313" key="12">
    <source>
        <dbReference type="Proteomes" id="UP000887104"/>
    </source>
</evidence>
<evidence type="ECO:0000256" key="4">
    <source>
        <dbReference type="ARBA" id="ARBA00022741"/>
    </source>
</evidence>
<dbReference type="SUPFAM" id="SSF52540">
    <property type="entry name" value="P-loop containing nucleoside triphosphate hydrolases"/>
    <property type="match status" value="1"/>
</dbReference>
<dbReference type="InterPro" id="IPR009022">
    <property type="entry name" value="EFG_III"/>
</dbReference>
<evidence type="ECO:0000313" key="11">
    <source>
        <dbReference type="EMBL" id="GIU52237.1"/>
    </source>
</evidence>
<keyword evidence="7 9" id="KW-0342">GTP-binding</keyword>
<dbReference type="Proteomes" id="UP000887104">
    <property type="component" value="Unassembled WGS sequence"/>
</dbReference>
<dbReference type="PROSITE" id="PS00301">
    <property type="entry name" value="G_TR_1"/>
    <property type="match status" value="1"/>
</dbReference>
<accession>A0ABQ4PRT3</accession>
<dbReference type="InterPro" id="IPR031157">
    <property type="entry name" value="G_TR_CS"/>
</dbReference>
<evidence type="ECO:0000256" key="7">
    <source>
        <dbReference type="ARBA" id="ARBA00023134"/>
    </source>
</evidence>
<feature type="binding site" evidence="9">
    <location>
        <begin position="132"/>
        <end position="135"/>
    </location>
    <ligand>
        <name>GTP</name>
        <dbReference type="ChEBI" id="CHEBI:37565"/>
    </ligand>
</feature>
<dbReference type="Pfam" id="PF03144">
    <property type="entry name" value="GTP_EFTU_D2"/>
    <property type="match status" value="1"/>
</dbReference>
<dbReference type="Gene3D" id="3.30.70.870">
    <property type="entry name" value="Elongation Factor G (Translational Gtpase), domain 3"/>
    <property type="match status" value="1"/>
</dbReference>
<dbReference type="InterPro" id="IPR035647">
    <property type="entry name" value="EFG_III/V"/>
</dbReference>
<dbReference type="InterPro" id="IPR004161">
    <property type="entry name" value="EFTu-like_2"/>
</dbReference>
<evidence type="ECO:0000256" key="5">
    <source>
        <dbReference type="ARBA" id="ARBA00022768"/>
    </source>
</evidence>
<keyword evidence="5 9" id="KW-0251">Elongation factor</keyword>
<dbReference type="SMART" id="SM00838">
    <property type="entry name" value="EFG_C"/>
    <property type="match status" value="1"/>
</dbReference>
<dbReference type="CDD" id="cd01434">
    <property type="entry name" value="EFG_mtEFG1_IV"/>
    <property type="match status" value="1"/>
</dbReference>
<evidence type="ECO:0000256" key="1">
    <source>
        <dbReference type="ARBA" id="ARBA00005870"/>
    </source>
</evidence>
<evidence type="ECO:0000256" key="9">
    <source>
        <dbReference type="HAMAP-Rule" id="MF_00054"/>
    </source>
</evidence>
<evidence type="ECO:0000259" key="10">
    <source>
        <dbReference type="PROSITE" id="PS51722"/>
    </source>
</evidence>
<dbReference type="InterPro" id="IPR009000">
    <property type="entry name" value="Transl_B-barrel_sf"/>
</dbReference>
<dbReference type="Gene3D" id="3.40.50.300">
    <property type="entry name" value="P-loop containing nucleotide triphosphate hydrolases"/>
    <property type="match status" value="1"/>
</dbReference>
<dbReference type="PROSITE" id="PS51722">
    <property type="entry name" value="G_TR_2"/>
    <property type="match status" value="1"/>
</dbReference>
<dbReference type="Pfam" id="PF00679">
    <property type="entry name" value="EFG_C"/>
    <property type="match status" value="1"/>
</dbReference>
<dbReference type="InterPro" id="IPR014721">
    <property type="entry name" value="Ribsml_uS5_D2-typ_fold_subgr"/>
</dbReference>
<dbReference type="Pfam" id="PF14492">
    <property type="entry name" value="EFG_III"/>
    <property type="match status" value="1"/>
</dbReference>
<dbReference type="InterPro" id="IPR000795">
    <property type="entry name" value="T_Tr_GTP-bd_dom"/>
</dbReference>